<organism evidence="2 3">
    <name type="scientific">Enterobacter cloacae S611</name>
    <dbReference type="NCBI Taxonomy" id="1399146"/>
    <lineage>
        <taxon>Bacteria</taxon>
        <taxon>Pseudomonadati</taxon>
        <taxon>Pseudomonadota</taxon>
        <taxon>Gammaproteobacteria</taxon>
        <taxon>Enterobacterales</taxon>
        <taxon>Enterobacteriaceae</taxon>
        <taxon>Enterobacter</taxon>
        <taxon>Enterobacter cloacae complex</taxon>
    </lineage>
</organism>
<accession>A0ABN0QAN0</accession>
<keyword evidence="1" id="KW-0472">Membrane</keyword>
<reference evidence="2 3" key="1">
    <citation type="journal article" date="2014" name="Genome Announc.">
        <title>Draft Genome Sequence of Enterobacter cloacae Strain S611.</title>
        <authorList>
            <person name="Wang D."/>
            <person name="Han C.S."/>
            <person name="Dichosa A.E."/>
            <person name="Gleasner C.D."/>
            <person name="Johnson S.L."/>
            <person name="Daligault H.E."/>
            <person name="Davenport K.W."/>
            <person name="Li P.E."/>
            <person name="Pierson E.A."/>
            <person name="Pierson L.S.III."/>
        </authorList>
    </citation>
    <scope>NUCLEOTIDE SEQUENCE [LARGE SCALE GENOMIC DNA]</scope>
    <source>
        <strain evidence="2 3">S611</strain>
    </source>
</reference>
<protein>
    <submittedName>
        <fullName evidence="2">Uncharacterized protein</fullName>
    </submittedName>
</protein>
<keyword evidence="1" id="KW-1133">Transmembrane helix</keyword>
<proteinExistence type="predicted"/>
<feature type="transmembrane region" description="Helical" evidence="1">
    <location>
        <begin position="12"/>
        <end position="31"/>
    </location>
</feature>
<feature type="transmembrane region" description="Helical" evidence="1">
    <location>
        <begin position="128"/>
        <end position="151"/>
    </location>
</feature>
<gene>
    <name evidence="2" type="ORF">EDP2_2840</name>
</gene>
<keyword evidence="3" id="KW-1185">Reference proteome</keyword>
<feature type="transmembrane region" description="Helical" evidence="1">
    <location>
        <begin position="216"/>
        <end position="238"/>
    </location>
</feature>
<evidence type="ECO:0000313" key="2">
    <source>
        <dbReference type="EMBL" id="ESS59261.1"/>
    </source>
</evidence>
<dbReference type="Proteomes" id="UP000017834">
    <property type="component" value="Unassembled WGS sequence"/>
</dbReference>
<feature type="transmembrane region" description="Helical" evidence="1">
    <location>
        <begin position="184"/>
        <end position="204"/>
    </location>
</feature>
<feature type="transmembrane region" description="Helical" evidence="1">
    <location>
        <begin position="43"/>
        <end position="71"/>
    </location>
</feature>
<keyword evidence="1" id="KW-0812">Transmembrane</keyword>
<comment type="caution">
    <text evidence="2">The sequence shown here is derived from an EMBL/GenBank/DDBJ whole genome shotgun (WGS) entry which is preliminary data.</text>
</comment>
<feature type="transmembrane region" description="Helical" evidence="1">
    <location>
        <begin position="157"/>
        <end position="177"/>
    </location>
</feature>
<dbReference type="EMBL" id="AXOM01000023">
    <property type="protein sequence ID" value="ESS59261.1"/>
    <property type="molecule type" value="Genomic_DNA"/>
</dbReference>
<evidence type="ECO:0000313" key="3">
    <source>
        <dbReference type="Proteomes" id="UP000017834"/>
    </source>
</evidence>
<evidence type="ECO:0000256" key="1">
    <source>
        <dbReference type="SAM" id="Phobius"/>
    </source>
</evidence>
<sequence>MPEKERSLKLSKFLGLCGNVLAIAGIIFLILRFRTYAGQLSEIALSPSLFVLLVILAGASGLSVMLLVVAWKKILGVNGQSVDVKTTLVIYGLSQLAKYIPGNVFQFAGRQIVAMRYNLRAQAVAKSIVMELLLLVFCGCAFTTLMLPHIFSFITPVMSWFLFACMVAVLILTLFYNATIFTSLILQGTYLIVTGVLFYTVLYYLDPASVKGFPTFITITSAFIVAWLVGLVTPGAPAGIGVREAVLVMLLIHLPQSEVIIAALLSRIITLAGDVLFYFASVAAKRGLQS</sequence>
<name>A0ABN0QAN0_ENTCL</name>
<feature type="transmembrane region" description="Helical" evidence="1">
    <location>
        <begin position="259"/>
        <end position="280"/>
    </location>
</feature>